<proteinExistence type="predicted"/>
<dbReference type="AlphaFoldDB" id="A0A381THX6"/>
<protein>
    <submittedName>
        <fullName evidence="1">Uncharacterized protein</fullName>
    </submittedName>
</protein>
<dbReference type="EMBL" id="UINC01004550">
    <property type="protein sequence ID" value="SVA15158.1"/>
    <property type="molecule type" value="Genomic_DNA"/>
</dbReference>
<accession>A0A381THX6</accession>
<name>A0A381THX6_9ZZZZ</name>
<gene>
    <name evidence="1" type="ORF">METZ01_LOCUS68012</name>
</gene>
<organism evidence="1">
    <name type="scientific">marine metagenome</name>
    <dbReference type="NCBI Taxonomy" id="408172"/>
    <lineage>
        <taxon>unclassified sequences</taxon>
        <taxon>metagenomes</taxon>
        <taxon>ecological metagenomes</taxon>
    </lineage>
</organism>
<evidence type="ECO:0000313" key="1">
    <source>
        <dbReference type="EMBL" id="SVA15158.1"/>
    </source>
</evidence>
<reference evidence="1" key="1">
    <citation type="submission" date="2018-05" db="EMBL/GenBank/DDBJ databases">
        <authorList>
            <person name="Lanie J.A."/>
            <person name="Ng W.-L."/>
            <person name="Kazmierczak K.M."/>
            <person name="Andrzejewski T.M."/>
            <person name="Davidsen T.M."/>
            <person name="Wayne K.J."/>
            <person name="Tettelin H."/>
            <person name="Glass J.I."/>
            <person name="Rusch D."/>
            <person name="Podicherti R."/>
            <person name="Tsui H.-C.T."/>
            <person name="Winkler M.E."/>
        </authorList>
    </citation>
    <scope>NUCLEOTIDE SEQUENCE</scope>
</reference>
<sequence>MAKLEITPISPVLGTEEPLSATRL</sequence>